<dbReference type="InterPro" id="IPR047040">
    <property type="entry name" value="FlhF__GTPase_dom"/>
</dbReference>
<dbReference type="FunFam" id="3.40.50.300:FF:000695">
    <property type="entry name" value="Flagellar biosynthesis regulator FlhF"/>
    <property type="match status" value="1"/>
</dbReference>
<organism evidence="17 18">
    <name type="scientific">Ramlibacter aurantiacus</name>
    <dbReference type="NCBI Taxonomy" id="2801330"/>
    <lineage>
        <taxon>Bacteria</taxon>
        <taxon>Pseudomonadati</taxon>
        <taxon>Pseudomonadota</taxon>
        <taxon>Betaproteobacteria</taxon>
        <taxon>Burkholderiales</taxon>
        <taxon>Comamonadaceae</taxon>
        <taxon>Ramlibacter</taxon>
    </lineage>
</organism>
<comment type="function">
    <text evidence="12">Necessary for flagellar biosynthesis. May be involved in translocation of the flagellum.</text>
</comment>
<dbReference type="InterPro" id="IPR020006">
    <property type="entry name" value="FlhF"/>
</dbReference>
<dbReference type="PANTHER" id="PTHR43134">
    <property type="entry name" value="SIGNAL RECOGNITION PARTICLE RECEPTOR SUBUNIT ALPHA"/>
    <property type="match status" value="1"/>
</dbReference>
<evidence type="ECO:0000256" key="11">
    <source>
        <dbReference type="ARBA" id="ARBA00023225"/>
    </source>
</evidence>
<comment type="similarity">
    <text evidence="2">Belongs to the GTP-binding SRP family.</text>
</comment>
<evidence type="ECO:0000256" key="12">
    <source>
        <dbReference type="ARBA" id="ARBA00025337"/>
    </source>
</evidence>
<keyword evidence="10" id="KW-0472">Membrane</keyword>
<dbReference type="RefSeq" id="WP_201684524.1">
    <property type="nucleotide sequence ID" value="NZ_JAEQNA010000005.1"/>
</dbReference>
<evidence type="ECO:0000256" key="3">
    <source>
        <dbReference type="ARBA" id="ARBA00014919"/>
    </source>
</evidence>
<evidence type="ECO:0000256" key="5">
    <source>
        <dbReference type="ARBA" id="ARBA00022475"/>
    </source>
</evidence>
<evidence type="ECO:0000256" key="1">
    <source>
        <dbReference type="ARBA" id="ARBA00004413"/>
    </source>
</evidence>
<keyword evidence="4" id="KW-0813">Transport</keyword>
<proteinExistence type="inferred from homology"/>
<evidence type="ECO:0000256" key="10">
    <source>
        <dbReference type="ARBA" id="ARBA00023136"/>
    </source>
</evidence>
<evidence type="ECO:0000256" key="4">
    <source>
        <dbReference type="ARBA" id="ARBA00022448"/>
    </source>
</evidence>
<dbReference type="GO" id="GO:0015031">
    <property type="term" value="P:protein transport"/>
    <property type="evidence" value="ECO:0007669"/>
    <property type="project" value="UniProtKB-KW"/>
</dbReference>
<dbReference type="Proteomes" id="UP000613011">
    <property type="component" value="Unassembled WGS sequence"/>
</dbReference>
<dbReference type="CDD" id="cd17873">
    <property type="entry name" value="FlhF"/>
    <property type="match status" value="1"/>
</dbReference>
<dbReference type="InterPro" id="IPR003593">
    <property type="entry name" value="AAA+_ATPase"/>
</dbReference>
<keyword evidence="9" id="KW-0342">GTP-binding</keyword>
<keyword evidence="5" id="KW-1003">Cell membrane</keyword>
<keyword evidence="7" id="KW-1005">Bacterial flagellum biogenesis</keyword>
<keyword evidence="17" id="KW-0969">Cilium</keyword>
<dbReference type="InterPro" id="IPR000897">
    <property type="entry name" value="SRP54_GTPase_dom"/>
</dbReference>
<dbReference type="PANTHER" id="PTHR43134:SF3">
    <property type="entry name" value="FLAGELLAR BIOSYNTHESIS PROTEIN FLHF"/>
    <property type="match status" value="1"/>
</dbReference>
<evidence type="ECO:0000256" key="9">
    <source>
        <dbReference type="ARBA" id="ARBA00023134"/>
    </source>
</evidence>
<dbReference type="SMART" id="SM00382">
    <property type="entry name" value="AAA"/>
    <property type="match status" value="1"/>
</dbReference>
<sequence length="480" mass="51673">MNVKRFIGRNARDAMAKVRAAWGDDAVVLSNRATHSGVEIMAMPGMPRHSQFGPELEADSQPPSQPAPQASDAMSTLSFERFVRERQQRWTKEEAPAPVPAAAPVARQPQARPFEVPARRAPVEPGRFAAAELQKEMGLVATDTAPTVSDPMPSAATMPASDPPPALGEAVMSELRALRTMINTELSGLSWFDSARRSPLHTRLMRLLIGNGFSPALARHLLKRLPDGDEARGERWLREVITRNLHCVGKDSIVERGGVFALVGPTGVGKTTTTAKIAAGFALRHGAESVGLVTVDTYRMAASAQLRAFGNILGIPVHTARDASSLLDLLKLHERKKLLLVDTVGLGQRDGRIGELLDALPTGRVERLLVLNACAQAETLEEVARNYGARPGQRCVVSKLDEAVKVGPLVDLLVRHRLLVEGIAAGQRVPEDWSAPHARWLVEKALAEPRPSVFTPDESQLALLFTGAGVAMPGAQAGHA</sequence>
<dbReference type="SMART" id="SM00962">
    <property type="entry name" value="SRP54"/>
    <property type="match status" value="1"/>
</dbReference>
<dbReference type="Gene3D" id="1.20.120.1380">
    <property type="entry name" value="Flagellar FlhF biosynthesis protein, N domain"/>
    <property type="match status" value="1"/>
</dbReference>
<feature type="compositionally biased region" description="Low complexity" evidence="14">
    <location>
        <begin position="59"/>
        <end position="73"/>
    </location>
</feature>
<evidence type="ECO:0000313" key="18">
    <source>
        <dbReference type="Proteomes" id="UP000613011"/>
    </source>
</evidence>
<dbReference type="InterPro" id="IPR027417">
    <property type="entry name" value="P-loop_NTPase"/>
</dbReference>
<dbReference type="AlphaFoldDB" id="A0A936ZUL1"/>
<dbReference type="NCBIfam" id="TIGR03499">
    <property type="entry name" value="FlhF"/>
    <property type="match status" value="1"/>
</dbReference>
<dbReference type="EMBL" id="JAEQNA010000005">
    <property type="protein sequence ID" value="MBL0421440.1"/>
    <property type="molecule type" value="Genomic_DNA"/>
</dbReference>
<gene>
    <name evidence="17" type="primary">flhF</name>
    <name evidence="17" type="ORF">JI739_13870</name>
</gene>
<keyword evidence="11" id="KW-1006">Bacterial flagellum protein export</keyword>
<keyword evidence="6" id="KW-0547">Nucleotide-binding</keyword>
<dbReference type="Pfam" id="PF00448">
    <property type="entry name" value="SRP54"/>
    <property type="match status" value="1"/>
</dbReference>
<keyword evidence="18" id="KW-1185">Reference proteome</keyword>
<dbReference type="GO" id="GO:0003924">
    <property type="term" value="F:GTPase activity"/>
    <property type="evidence" value="ECO:0007669"/>
    <property type="project" value="UniProtKB-UniRule"/>
</dbReference>
<protein>
    <recommendedName>
        <fullName evidence="3 13">Flagellar biosynthesis protein FlhF</fullName>
    </recommendedName>
</protein>
<evidence type="ECO:0000256" key="6">
    <source>
        <dbReference type="ARBA" id="ARBA00022741"/>
    </source>
</evidence>
<keyword evidence="17" id="KW-0282">Flagellum</keyword>
<dbReference type="GO" id="GO:0005886">
    <property type="term" value="C:plasma membrane"/>
    <property type="evidence" value="ECO:0007669"/>
    <property type="project" value="UniProtKB-SubCell"/>
</dbReference>
<keyword evidence="8" id="KW-0653">Protein transport</keyword>
<comment type="subcellular location">
    <subcellularLocation>
        <location evidence="1">Cell membrane</location>
        <topology evidence="1">Peripheral membrane protein</topology>
        <orientation evidence="1">Cytoplasmic side</orientation>
    </subcellularLocation>
</comment>
<evidence type="ECO:0000256" key="8">
    <source>
        <dbReference type="ARBA" id="ARBA00022927"/>
    </source>
</evidence>
<evidence type="ECO:0000259" key="16">
    <source>
        <dbReference type="SMART" id="SM00962"/>
    </source>
</evidence>
<reference evidence="17" key="1">
    <citation type="submission" date="2021-01" db="EMBL/GenBank/DDBJ databases">
        <title>Ramlibacter sp. strain AW1 16S ribosomal RNA gene Genome sequencing and assembly.</title>
        <authorList>
            <person name="Kang M."/>
        </authorList>
    </citation>
    <scope>NUCLEOTIDE SEQUENCE</scope>
    <source>
        <strain evidence="17">AW1</strain>
    </source>
</reference>
<comment type="caution">
    <text evidence="17">The sequence shown here is derived from an EMBL/GenBank/DDBJ whole genome shotgun (WGS) entry which is preliminary data.</text>
</comment>
<accession>A0A936ZUL1</accession>
<dbReference type="SUPFAM" id="SSF52540">
    <property type="entry name" value="P-loop containing nucleoside triphosphate hydrolases"/>
    <property type="match status" value="1"/>
</dbReference>
<feature type="domain" description="AAA+ ATPase" evidence="15">
    <location>
        <begin position="256"/>
        <end position="424"/>
    </location>
</feature>
<evidence type="ECO:0000256" key="2">
    <source>
        <dbReference type="ARBA" id="ARBA00008531"/>
    </source>
</evidence>
<keyword evidence="17" id="KW-0966">Cell projection</keyword>
<dbReference type="GO" id="GO:0006614">
    <property type="term" value="P:SRP-dependent cotranslational protein targeting to membrane"/>
    <property type="evidence" value="ECO:0007669"/>
    <property type="project" value="UniProtKB-UniRule"/>
</dbReference>
<dbReference type="Gene3D" id="3.40.50.300">
    <property type="entry name" value="P-loop containing nucleotide triphosphate hydrolases"/>
    <property type="match status" value="1"/>
</dbReference>
<evidence type="ECO:0000259" key="15">
    <source>
        <dbReference type="SMART" id="SM00382"/>
    </source>
</evidence>
<dbReference type="GO" id="GO:0044781">
    <property type="term" value="P:bacterial-type flagellum organization"/>
    <property type="evidence" value="ECO:0007669"/>
    <property type="project" value="UniProtKB-UniRule"/>
</dbReference>
<dbReference type="GO" id="GO:0005047">
    <property type="term" value="F:signal recognition particle binding"/>
    <property type="evidence" value="ECO:0007669"/>
    <property type="project" value="TreeGrafter"/>
</dbReference>
<name>A0A936ZUL1_9BURK</name>
<evidence type="ECO:0000313" key="17">
    <source>
        <dbReference type="EMBL" id="MBL0421440.1"/>
    </source>
</evidence>
<evidence type="ECO:0000256" key="7">
    <source>
        <dbReference type="ARBA" id="ARBA00022795"/>
    </source>
</evidence>
<evidence type="ECO:0000256" key="14">
    <source>
        <dbReference type="SAM" id="MobiDB-lite"/>
    </source>
</evidence>
<evidence type="ECO:0000256" key="13">
    <source>
        <dbReference type="NCBIfam" id="TIGR03499"/>
    </source>
</evidence>
<feature type="region of interest" description="Disordered" evidence="14">
    <location>
        <begin position="44"/>
        <end position="74"/>
    </location>
</feature>
<feature type="domain" description="SRP54-type proteins GTP-binding" evidence="16">
    <location>
        <begin position="257"/>
        <end position="447"/>
    </location>
</feature>
<dbReference type="GO" id="GO:0005525">
    <property type="term" value="F:GTP binding"/>
    <property type="evidence" value="ECO:0007669"/>
    <property type="project" value="UniProtKB-UniRule"/>
</dbReference>